<dbReference type="SMART" id="SM00854">
    <property type="entry name" value="PGA_cap"/>
    <property type="match status" value="1"/>
</dbReference>
<organism evidence="3 4">
    <name type="scientific">Bacteroides thetaiotaomicron</name>
    <dbReference type="NCBI Taxonomy" id="818"/>
    <lineage>
        <taxon>Bacteria</taxon>
        <taxon>Pseudomonadati</taxon>
        <taxon>Bacteroidota</taxon>
        <taxon>Bacteroidia</taxon>
        <taxon>Bacteroidales</taxon>
        <taxon>Bacteroidaceae</taxon>
        <taxon>Bacteroides</taxon>
    </lineage>
</organism>
<dbReference type="SUPFAM" id="SSF56300">
    <property type="entry name" value="Metallo-dependent phosphatases"/>
    <property type="match status" value="1"/>
</dbReference>
<dbReference type="PANTHER" id="PTHR33393">
    <property type="entry name" value="POLYGLUTAMINE SYNTHESIS ACCESSORY PROTEIN RV0574C-RELATED"/>
    <property type="match status" value="1"/>
</dbReference>
<evidence type="ECO:0000313" key="4">
    <source>
        <dbReference type="Proteomes" id="UP000460317"/>
    </source>
</evidence>
<dbReference type="Proteomes" id="UP000460317">
    <property type="component" value="Unassembled WGS sequence"/>
</dbReference>
<comment type="similarity">
    <text evidence="1">Belongs to the CapA family.</text>
</comment>
<comment type="caution">
    <text evidence="3">The sequence shown here is derived from an EMBL/GenBank/DDBJ whole genome shotgun (WGS) entry which is preliminary data.</text>
</comment>
<dbReference type="EMBL" id="WCSB01000034">
    <property type="protein sequence ID" value="KAB4447925.1"/>
    <property type="molecule type" value="Genomic_DNA"/>
</dbReference>
<dbReference type="Gene3D" id="3.60.21.10">
    <property type="match status" value="1"/>
</dbReference>
<gene>
    <name evidence="3" type="ORF">GAN93_23045</name>
</gene>
<protein>
    <submittedName>
        <fullName evidence="3">CapA family protein</fullName>
    </submittedName>
</protein>
<name>A0A7J5JBT8_BACT4</name>
<accession>A0A7J5JBT8</accession>
<dbReference type="RefSeq" id="WP_130042353.1">
    <property type="nucleotide sequence ID" value="NZ_CAXSXH010000022.1"/>
</dbReference>
<evidence type="ECO:0000313" key="3">
    <source>
        <dbReference type="EMBL" id="KAB4447925.1"/>
    </source>
</evidence>
<dbReference type="InterPro" id="IPR029052">
    <property type="entry name" value="Metallo-depent_PP-like"/>
</dbReference>
<reference evidence="3 4" key="1">
    <citation type="journal article" date="2019" name="Nat. Med.">
        <title>A library of human gut bacterial isolates paired with longitudinal multiomics data enables mechanistic microbiome research.</title>
        <authorList>
            <person name="Poyet M."/>
            <person name="Groussin M."/>
            <person name="Gibbons S.M."/>
            <person name="Avila-Pacheco J."/>
            <person name="Jiang X."/>
            <person name="Kearney S.M."/>
            <person name="Perrotta A.R."/>
            <person name="Berdy B."/>
            <person name="Zhao S."/>
            <person name="Lieberman T.D."/>
            <person name="Swanson P.K."/>
            <person name="Smith M."/>
            <person name="Roesemann S."/>
            <person name="Alexander J.E."/>
            <person name="Rich S.A."/>
            <person name="Livny J."/>
            <person name="Vlamakis H."/>
            <person name="Clish C."/>
            <person name="Bullock K."/>
            <person name="Deik A."/>
            <person name="Scott J."/>
            <person name="Pierce K.A."/>
            <person name="Xavier R.J."/>
            <person name="Alm E.J."/>
        </authorList>
    </citation>
    <scope>NUCLEOTIDE SEQUENCE [LARGE SCALE GENOMIC DNA]</scope>
    <source>
        <strain evidence="3 4">BIOML-A165</strain>
    </source>
</reference>
<evidence type="ECO:0000256" key="1">
    <source>
        <dbReference type="ARBA" id="ARBA00005662"/>
    </source>
</evidence>
<dbReference type="AlphaFoldDB" id="A0A7J5JBT8"/>
<dbReference type="PANTHER" id="PTHR33393:SF11">
    <property type="entry name" value="POLYGLUTAMINE SYNTHESIS ACCESSORY PROTEIN RV0574C-RELATED"/>
    <property type="match status" value="1"/>
</dbReference>
<sequence>MIHFTGDINLTDWIFNVGFGIGTNIAKGQEPFQYFERKEDDLWIGNFEGVASSTSANKGIYAKAFRVEPEALKNLHHMDIYGFANNHAMEHGGEAYLETVKALEDFGSKVFGLRDRKSVLFEHKGRKCSITGMCLRIEATKEEPLYWHNPEYKEIEAELASLPNDAFKIIYVHWGNEYINRPSAAQKKFAHWLIDIGYDLIIGMHPHVLQGYENYNGGRIYYSLGNFVFEMPSEQCKIGAVVKLDFDDDKPVYSEDYVKIDNESCPHIVPESEIPHHWRFDYLNDCLKKDDNTEEYHSEIRKGYLVYRKANRKQLLVSAFMHPGSFCGVLMDFVKRKFGR</sequence>
<dbReference type="Pfam" id="PF09587">
    <property type="entry name" value="PGA_cap"/>
    <property type="match status" value="1"/>
</dbReference>
<evidence type="ECO:0000259" key="2">
    <source>
        <dbReference type="SMART" id="SM00854"/>
    </source>
</evidence>
<proteinExistence type="inferred from homology"/>
<feature type="domain" description="Capsule synthesis protein CapA" evidence="2">
    <location>
        <begin position="1"/>
        <end position="231"/>
    </location>
</feature>
<dbReference type="InterPro" id="IPR019079">
    <property type="entry name" value="Capsule_synth_CapA"/>
</dbReference>
<dbReference type="InterPro" id="IPR052169">
    <property type="entry name" value="CW_Biosynth-Accessory"/>
</dbReference>